<evidence type="ECO:0000313" key="1">
    <source>
        <dbReference type="EMBL" id="KTR08285.1"/>
    </source>
</evidence>
<dbReference type="EMBL" id="LDQC01000033">
    <property type="protein sequence ID" value="KTR08285.1"/>
    <property type="molecule type" value="Genomic_DNA"/>
</dbReference>
<gene>
    <name evidence="1" type="ORF">NS184_06175</name>
</gene>
<dbReference type="Proteomes" id="UP000078252">
    <property type="component" value="Unassembled WGS sequence"/>
</dbReference>
<dbReference type="AlphaFoldDB" id="A0A175RWW8"/>
<comment type="caution">
    <text evidence="1">The sequence shown here is derived from an EMBL/GenBank/DDBJ whole genome shotgun (WGS) entry which is preliminary data.</text>
</comment>
<sequence>MPSSQLMPDSPKTPHRTFRAPDDEWLTARAALLAQGRSVTDELRNVLRSHVGPIRIERHITGFPYWVVLDDNAPDDQPLFNTADGAVEEAARRYRLLLDRE</sequence>
<dbReference type="PATRIC" id="fig|33881.3.peg.1534"/>
<reference evidence="1 2" key="1">
    <citation type="journal article" date="2016" name="Front. Microbiol.">
        <title>Genomic Resource of Rice Seed Associated Bacteria.</title>
        <authorList>
            <person name="Midha S."/>
            <person name="Bansal K."/>
            <person name="Sharma S."/>
            <person name="Kumar N."/>
            <person name="Patil P.P."/>
            <person name="Chaudhry V."/>
            <person name="Patil P.B."/>
        </authorList>
    </citation>
    <scope>NUCLEOTIDE SEQUENCE [LARGE SCALE GENOMIC DNA]</scope>
    <source>
        <strain evidence="1 2">NS184</strain>
    </source>
</reference>
<proteinExistence type="predicted"/>
<evidence type="ECO:0000313" key="2">
    <source>
        <dbReference type="Proteomes" id="UP000078252"/>
    </source>
</evidence>
<accession>A0A175RWW8</accession>
<protein>
    <submittedName>
        <fullName evidence="1">Uncharacterized protein</fullName>
    </submittedName>
</protein>
<organism evidence="1 2">
    <name type="scientific">Curtobacterium luteum</name>
    <dbReference type="NCBI Taxonomy" id="33881"/>
    <lineage>
        <taxon>Bacteria</taxon>
        <taxon>Bacillati</taxon>
        <taxon>Actinomycetota</taxon>
        <taxon>Actinomycetes</taxon>
        <taxon>Micrococcales</taxon>
        <taxon>Microbacteriaceae</taxon>
        <taxon>Curtobacterium</taxon>
    </lineage>
</organism>
<name>A0A175RWW8_9MICO</name>